<evidence type="ECO:0000256" key="1">
    <source>
        <dbReference type="ARBA" id="ARBA00004141"/>
    </source>
</evidence>
<keyword evidence="9" id="KW-1185">Reference proteome</keyword>
<dbReference type="AlphaFoldDB" id="A0A811KAB2"/>
<protein>
    <recommendedName>
        <fullName evidence="7">Amino acid transporter transmembrane domain-containing protein</fullName>
    </recommendedName>
</protein>
<feature type="domain" description="Amino acid transporter transmembrane" evidence="7">
    <location>
        <begin position="35"/>
        <end position="392"/>
    </location>
</feature>
<feature type="transmembrane region" description="Helical" evidence="6">
    <location>
        <begin position="65"/>
        <end position="93"/>
    </location>
</feature>
<evidence type="ECO:0000313" key="9">
    <source>
        <dbReference type="Proteomes" id="UP000614601"/>
    </source>
</evidence>
<name>A0A811KAB2_9BILA</name>
<dbReference type="EMBL" id="CAJFDH010000002">
    <property type="protein sequence ID" value="CAD5213156.1"/>
    <property type="molecule type" value="Genomic_DNA"/>
</dbReference>
<sequence length="507" mass="56786">MGEVKSRKSTMSTKKTPTTTSTDAPPNFLEKPGGMGWVLTALLLAGELAGAGVISLPMAVRSLGFYFGLLLIILSACMCVYTSVILGRSWVILQKYWPKYRRHCRDPYAQIGYKAYGAWMKTTVALILNLGTYGSVIILVVICSKNMSDAIKQFWQYDFDYCFSVICIVGIITPFCLFKSPQDFWWIIVAGMLCTFVAVFLALGGIAHDIPYCKDTFSVPAMEYNRAFGHVGNLLLAFAGHFCYPTIQNDMRQPTKFGYSAALAYSMITMLYFPIALFGNIAYNDNVSVSVINNLQIVWIQQSANLLITFHCMIACILVMNPVNQTIEEYLNFPHNFGPHRICVRVGMMILTVCLAETFPEFGPLMGIAGGILVCTTSFLFPAMFYLKLNILEYRMSTVQTEESEDSTSTASDDVLKKITIAETLKETKWYHTGPILLIFVIGCFVMVTATIFASKDLATVSFKMPCYLRWIKDWEKPKNITPITCCGKYSNITLDGRCIKSNLFDH</sequence>
<reference evidence="8" key="1">
    <citation type="submission" date="2020-09" db="EMBL/GenBank/DDBJ databases">
        <authorList>
            <person name="Kikuchi T."/>
        </authorList>
    </citation>
    <scope>NUCLEOTIDE SEQUENCE</scope>
    <source>
        <strain evidence="8">SH1</strain>
    </source>
</reference>
<keyword evidence="2 6" id="KW-0812">Transmembrane</keyword>
<gene>
    <name evidence="8" type="ORF">BOKJ2_LOCUS4957</name>
</gene>
<feature type="transmembrane region" description="Helical" evidence="6">
    <location>
        <begin position="227"/>
        <end position="247"/>
    </location>
</feature>
<dbReference type="InterPro" id="IPR013057">
    <property type="entry name" value="AA_transpt_TM"/>
</dbReference>
<feature type="compositionally biased region" description="Low complexity" evidence="5">
    <location>
        <begin position="9"/>
        <end position="22"/>
    </location>
</feature>
<evidence type="ECO:0000259" key="7">
    <source>
        <dbReference type="Pfam" id="PF01490"/>
    </source>
</evidence>
<feature type="transmembrane region" description="Helical" evidence="6">
    <location>
        <begin position="123"/>
        <end position="142"/>
    </location>
</feature>
<evidence type="ECO:0000256" key="4">
    <source>
        <dbReference type="ARBA" id="ARBA00023136"/>
    </source>
</evidence>
<dbReference type="GO" id="GO:0015179">
    <property type="term" value="F:L-amino acid transmembrane transporter activity"/>
    <property type="evidence" value="ECO:0007669"/>
    <property type="project" value="TreeGrafter"/>
</dbReference>
<evidence type="ECO:0000256" key="6">
    <source>
        <dbReference type="SAM" id="Phobius"/>
    </source>
</evidence>
<feature type="transmembrane region" description="Helical" evidence="6">
    <location>
        <begin position="184"/>
        <end position="207"/>
    </location>
</feature>
<accession>A0A811KAB2</accession>
<keyword evidence="3 6" id="KW-1133">Transmembrane helix</keyword>
<evidence type="ECO:0000256" key="3">
    <source>
        <dbReference type="ARBA" id="ARBA00022989"/>
    </source>
</evidence>
<evidence type="ECO:0000256" key="2">
    <source>
        <dbReference type="ARBA" id="ARBA00022692"/>
    </source>
</evidence>
<dbReference type="Proteomes" id="UP000783686">
    <property type="component" value="Unassembled WGS sequence"/>
</dbReference>
<dbReference type="GO" id="GO:0005774">
    <property type="term" value="C:vacuolar membrane"/>
    <property type="evidence" value="ECO:0007669"/>
    <property type="project" value="TreeGrafter"/>
</dbReference>
<feature type="transmembrane region" description="Helical" evidence="6">
    <location>
        <begin position="436"/>
        <end position="455"/>
    </location>
</feature>
<feature type="transmembrane region" description="Helical" evidence="6">
    <location>
        <begin position="37"/>
        <end position="59"/>
    </location>
</feature>
<comment type="subcellular location">
    <subcellularLocation>
        <location evidence="1">Membrane</location>
        <topology evidence="1">Multi-pass membrane protein</topology>
    </subcellularLocation>
</comment>
<dbReference type="OrthoDB" id="655540at2759"/>
<comment type="caution">
    <text evidence="8">The sequence shown here is derived from an EMBL/GenBank/DDBJ whole genome shotgun (WGS) entry which is preliminary data.</text>
</comment>
<feature type="transmembrane region" description="Helical" evidence="6">
    <location>
        <begin position="365"/>
        <end position="387"/>
    </location>
</feature>
<feature type="transmembrane region" description="Helical" evidence="6">
    <location>
        <begin position="259"/>
        <end position="283"/>
    </location>
</feature>
<feature type="transmembrane region" description="Helical" evidence="6">
    <location>
        <begin position="303"/>
        <end position="321"/>
    </location>
</feature>
<evidence type="ECO:0000313" key="8">
    <source>
        <dbReference type="EMBL" id="CAD5213156.1"/>
    </source>
</evidence>
<evidence type="ECO:0000256" key="5">
    <source>
        <dbReference type="SAM" id="MobiDB-lite"/>
    </source>
</evidence>
<dbReference type="PANTHER" id="PTHR22950:SF703">
    <property type="entry name" value="AMINO ACID TRANSPORTER TRANSMEMBRANE DOMAIN-CONTAINING PROTEIN"/>
    <property type="match status" value="1"/>
</dbReference>
<proteinExistence type="predicted"/>
<feature type="transmembrane region" description="Helical" evidence="6">
    <location>
        <begin position="342"/>
        <end position="359"/>
    </location>
</feature>
<dbReference type="Proteomes" id="UP000614601">
    <property type="component" value="Unassembled WGS sequence"/>
</dbReference>
<keyword evidence="4 6" id="KW-0472">Membrane</keyword>
<organism evidence="8 9">
    <name type="scientific">Bursaphelenchus okinawaensis</name>
    <dbReference type="NCBI Taxonomy" id="465554"/>
    <lineage>
        <taxon>Eukaryota</taxon>
        <taxon>Metazoa</taxon>
        <taxon>Ecdysozoa</taxon>
        <taxon>Nematoda</taxon>
        <taxon>Chromadorea</taxon>
        <taxon>Rhabditida</taxon>
        <taxon>Tylenchina</taxon>
        <taxon>Tylenchomorpha</taxon>
        <taxon>Aphelenchoidea</taxon>
        <taxon>Aphelenchoididae</taxon>
        <taxon>Bursaphelenchus</taxon>
    </lineage>
</organism>
<feature type="transmembrane region" description="Helical" evidence="6">
    <location>
        <begin position="154"/>
        <end position="177"/>
    </location>
</feature>
<dbReference type="Pfam" id="PF01490">
    <property type="entry name" value="Aa_trans"/>
    <property type="match status" value="1"/>
</dbReference>
<dbReference type="EMBL" id="CAJFCW020000002">
    <property type="protein sequence ID" value="CAG9099376.1"/>
    <property type="molecule type" value="Genomic_DNA"/>
</dbReference>
<feature type="region of interest" description="Disordered" evidence="5">
    <location>
        <begin position="1"/>
        <end position="29"/>
    </location>
</feature>
<dbReference type="FunFam" id="1.20.1740.10:FF:000052">
    <property type="entry name" value="Lysine histidine transporter-like 3"/>
    <property type="match status" value="1"/>
</dbReference>
<dbReference type="PANTHER" id="PTHR22950">
    <property type="entry name" value="AMINO ACID TRANSPORTER"/>
    <property type="match status" value="1"/>
</dbReference>